<protein>
    <submittedName>
        <fullName evidence="1">12701_t:CDS:1</fullName>
    </submittedName>
</protein>
<keyword evidence="2" id="KW-1185">Reference proteome</keyword>
<reference evidence="1" key="1">
    <citation type="submission" date="2021-06" db="EMBL/GenBank/DDBJ databases">
        <authorList>
            <person name="Kallberg Y."/>
            <person name="Tangrot J."/>
            <person name="Rosling A."/>
        </authorList>
    </citation>
    <scope>NUCLEOTIDE SEQUENCE</scope>
    <source>
        <strain evidence="1">CL356</strain>
    </source>
</reference>
<dbReference type="EMBL" id="CAJVPT010022467">
    <property type="protein sequence ID" value="CAG8660131.1"/>
    <property type="molecule type" value="Genomic_DNA"/>
</dbReference>
<proteinExistence type="predicted"/>
<name>A0ACA9NIU2_9GLOM</name>
<sequence length="349" mass="40371">MTEGQWTSVTNSRNGKTRSYLGSKTREKSRGQGKVNHNKRGNISEVNKRPSQQQSTHSSSRLPNHGPNHNTYNFPPNFDVANSFPPYSDISNSDGSSRAVSPDTTLLTALPSYHIELMIECPFANCLDQDKSEVTINDSTYLVEHLKDKHKIHFKDLHHVYLILEKYLKYWANQITQEAIMEKLNTEISEDEIIYVIDPEKLPQDKYIREQFHREKLEPGKNWETYENERYESDEDHNRDDSWDDWNEEEPQSTLCLFCENISLNPNEALNHMRSAHGFDLLEIKKAMVQADDPLLRGFEDDDSSIEDDNDSPLHFPNNTVVIPEKAPEELGDQMKQMLTLNQSEFGLN</sequence>
<feature type="non-terminal residue" evidence="1">
    <location>
        <position position="349"/>
    </location>
</feature>
<gene>
    <name evidence="1" type="ORF">ACOLOM_LOCUS8560</name>
</gene>
<evidence type="ECO:0000313" key="2">
    <source>
        <dbReference type="Proteomes" id="UP000789525"/>
    </source>
</evidence>
<comment type="caution">
    <text evidence="1">The sequence shown here is derived from an EMBL/GenBank/DDBJ whole genome shotgun (WGS) entry which is preliminary data.</text>
</comment>
<organism evidence="1 2">
    <name type="scientific">Acaulospora colombiana</name>
    <dbReference type="NCBI Taxonomy" id="27376"/>
    <lineage>
        <taxon>Eukaryota</taxon>
        <taxon>Fungi</taxon>
        <taxon>Fungi incertae sedis</taxon>
        <taxon>Mucoromycota</taxon>
        <taxon>Glomeromycotina</taxon>
        <taxon>Glomeromycetes</taxon>
        <taxon>Diversisporales</taxon>
        <taxon>Acaulosporaceae</taxon>
        <taxon>Acaulospora</taxon>
    </lineage>
</organism>
<accession>A0ACA9NIU2</accession>
<evidence type="ECO:0000313" key="1">
    <source>
        <dbReference type="EMBL" id="CAG8660131.1"/>
    </source>
</evidence>
<dbReference type="Proteomes" id="UP000789525">
    <property type="component" value="Unassembled WGS sequence"/>
</dbReference>